<dbReference type="EMBL" id="OZ035841">
    <property type="protein sequence ID" value="CAL1591392.1"/>
    <property type="molecule type" value="Genomic_DNA"/>
</dbReference>
<organism evidence="1 2">
    <name type="scientific">Knipowitschia caucasica</name>
    <name type="common">Caucasian dwarf goby</name>
    <name type="synonym">Pomatoschistus caucasicus</name>
    <dbReference type="NCBI Taxonomy" id="637954"/>
    <lineage>
        <taxon>Eukaryota</taxon>
        <taxon>Metazoa</taxon>
        <taxon>Chordata</taxon>
        <taxon>Craniata</taxon>
        <taxon>Vertebrata</taxon>
        <taxon>Euteleostomi</taxon>
        <taxon>Actinopterygii</taxon>
        <taxon>Neopterygii</taxon>
        <taxon>Teleostei</taxon>
        <taxon>Neoteleostei</taxon>
        <taxon>Acanthomorphata</taxon>
        <taxon>Gobiaria</taxon>
        <taxon>Gobiiformes</taxon>
        <taxon>Gobioidei</taxon>
        <taxon>Gobiidae</taxon>
        <taxon>Gobiinae</taxon>
        <taxon>Knipowitschia</taxon>
    </lineage>
</organism>
<dbReference type="Proteomes" id="UP001497482">
    <property type="component" value="Chromosome 19"/>
</dbReference>
<gene>
    <name evidence="1" type="ORF">KC01_LOCUS20763</name>
</gene>
<protein>
    <submittedName>
        <fullName evidence="1">Uncharacterized protein</fullName>
    </submittedName>
</protein>
<name>A0AAV2KN98_KNICA</name>
<evidence type="ECO:0000313" key="2">
    <source>
        <dbReference type="Proteomes" id="UP001497482"/>
    </source>
</evidence>
<evidence type="ECO:0000313" key="1">
    <source>
        <dbReference type="EMBL" id="CAL1591392.1"/>
    </source>
</evidence>
<sequence>MSAPFLPLSSDRHCLTSHYSCLPLTVPFTSSLPSASVGKREPAGTVFSAAHPQFLSLCLRAFKCEGALGVTMGAAS</sequence>
<proteinExistence type="predicted"/>
<dbReference type="AlphaFoldDB" id="A0AAV2KN98"/>
<reference evidence="1 2" key="1">
    <citation type="submission" date="2024-04" db="EMBL/GenBank/DDBJ databases">
        <authorList>
            <person name="Waldvogel A.-M."/>
            <person name="Schoenle A."/>
        </authorList>
    </citation>
    <scope>NUCLEOTIDE SEQUENCE [LARGE SCALE GENOMIC DNA]</scope>
</reference>
<accession>A0AAV2KN98</accession>
<keyword evidence="2" id="KW-1185">Reference proteome</keyword>